<keyword evidence="1" id="KW-0812">Transmembrane</keyword>
<dbReference type="RefSeq" id="WP_229418934.1">
    <property type="nucleotide sequence ID" value="NZ_CP046904.1"/>
</dbReference>
<dbReference type="AlphaFoldDB" id="A0A562PI70"/>
<protein>
    <submittedName>
        <fullName evidence="2">MSHA biogenesis protein MshP</fullName>
    </submittedName>
</protein>
<evidence type="ECO:0000313" key="3">
    <source>
        <dbReference type="Proteomes" id="UP000315112"/>
    </source>
</evidence>
<evidence type="ECO:0000256" key="1">
    <source>
        <dbReference type="SAM" id="Phobius"/>
    </source>
</evidence>
<dbReference type="EMBL" id="VLKW01000010">
    <property type="protein sequence ID" value="TWI44134.1"/>
    <property type="molecule type" value="Genomic_DNA"/>
</dbReference>
<name>A0A562PI70_9BURK</name>
<gene>
    <name evidence="2" type="ORF">IP92_04653</name>
</gene>
<dbReference type="Proteomes" id="UP000315112">
    <property type="component" value="Unassembled WGS sequence"/>
</dbReference>
<evidence type="ECO:0000313" key="2">
    <source>
        <dbReference type="EMBL" id="TWI44134.1"/>
    </source>
</evidence>
<feature type="transmembrane region" description="Helical" evidence="1">
    <location>
        <begin position="21"/>
        <end position="45"/>
    </location>
</feature>
<proteinExistence type="predicted"/>
<sequence>MTSRAHMLSHLNRVPRLRRAAGVTIVTAVFLLVVLAGLGVAIVALSTAQHRASALDLLGTRAYEAARSGAQYEMFQLNRNNTCGNVNFQAPGSLATMTVSVTCSTISVNMTDGSQQAKTTIVSTACNQPTAAGACPNPAPGADYVQRVVQVVF</sequence>
<keyword evidence="1" id="KW-1133">Transmembrane helix</keyword>
<accession>A0A562PI70</accession>
<comment type="caution">
    <text evidence="2">The sequence shown here is derived from an EMBL/GenBank/DDBJ whole genome shotgun (WGS) entry which is preliminary data.</text>
</comment>
<reference evidence="2 3" key="1">
    <citation type="journal article" date="2015" name="Stand. Genomic Sci.">
        <title>Genomic Encyclopedia of Bacterial and Archaeal Type Strains, Phase III: the genomes of soil and plant-associated and newly described type strains.</title>
        <authorList>
            <person name="Whitman W.B."/>
            <person name="Woyke T."/>
            <person name="Klenk H.P."/>
            <person name="Zhou Y."/>
            <person name="Lilburn T.G."/>
            <person name="Beck B.J."/>
            <person name="De Vos P."/>
            <person name="Vandamme P."/>
            <person name="Eisen J.A."/>
            <person name="Garrity G."/>
            <person name="Hugenholtz P."/>
            <person name="Kyrpides N.C."/>
        </authorList>
    </citation>
    <scope>NUCLEOTIDE SEQUENCE [LARGE SCALE GENOMIC DNA]</scope>
    <source>
        <strain evidence="2 3">CGMCC 1.10685</strain>
    </source>
</reference>
<organism evidence="2 3">
    <name type="scientific">Pseudoduganella flava</name>
    <dbReference type="NCBI Taxonomy" id="871742"/>
    <lineage>
        <taxon>Bacteria</taxon>
        <taxon>Pseudomonadati</taxon>
        <taxon>Pseudomonadota</taxon>
        <taxon>Betaproteobacteria</taxon>
        <taxon>Burkholderiales</taxon>
        <taxon>Oxalobacteraceae</taxon>
        <taxon>Telluria group</taxon>
        <taxon>Pseudoduganella</taxon>
    </lineage>
</organism>
<keyword evidence="1" id="KW-0472">Membrane</keyword>